<dbReference type="Proteomes" id="UP001604277">
    <property type="component" value="Unassembled WGS sequence"/>
</dbReference>
<organism evidence="1 2">
    <name type="scientific">Forsythia ovata</name>
    <dbReference type="NCBI Taxonomy" id="205694"/>
    <lineage>
        <taxon>Eukaryota</taxon>
        <taxon>Viridiplantae</taxon>
        <taxon>Streptophyta</taxon>
        <taxon>Embryophyta</taxon>
        <taxon>Tracheophyta</taxon>
        <taxon>Spermatophyta</taxon>
        <taxon>Magnoliopsida</taxon>
        <taxon>eudicotyledons</taxon>
        <taxon>Gunneridae</taxon>
        <taxon>Pentapetalae</taxon>
        <taxon>asterids</taxon>
        <taxon>lamiids</taxon>
        <taxon>Lamiales</taxon>
        <taxon>Oleaceae</taxon>
        <taxon>Forsythieae</taxon>
        <taxon>Forsythia</taxon>
    </lineage>
</organism>
<evidence type="ECO:0000313" key="1">
    <source>
        <dbReference type="EMBL" id="KAL2468729.1"/>
    </source>
</evidence>
<protein>
    <submittedName>
        <fullName evidence="1">Squamosa promoter-binding-like protein 2</fullName>
    </submittedName>
</protein>
<proteinExistence type="predicted"/>
<accession>A0ABD1Q0N9</accession>
<evidence type="ECO:0000313" key="2">
    <source>
        <dbReference type="Proteomes" id="UP001604277"/>
    </source>
</evidence>
<reference evidence="2" key="1">
    <citation type="submission" date="2024-07" db="EMBL/GenBank/DDBJ databases">
        <title>Two chromosome-level genome assemblies of Korean endemic species Abeliophyllum distichum and Forsythia ovata (Oleaceae).</title>
        <authorList>
            <person name="Jang H."/>
        </authorList>
    </citation>
    <scope>NUCLEOTIDE SEQUENCE [LARGE SCALE GENOMIC DNA]</scope>
</reference>
<comment type="caution">
    <text evidence="1">The sequence shown here is derived from an EMBL/GenBank/DDBJ whole genome shotgun (WGS) entry which is preliminary data.</text>
</comment>
<dbReference type="AlphaFoldDB" id="A0ABD1Q0N9"/>
<keyword evidence="2" id="KW-1185">Reference proteome</keyword>
<name>A0ABD1Q0N9_9LAMI</name>
<dbReference type="EMBL" id="JBFOLJ010000016">
    <property type="protein sequence ID" value="KAL2468729.1"/>
    <property type="molecule type" value="Genomic_DNA"/>
</dbReference>
<gene>
    <name evidence="1" type="ORF">Fot_50305</name>
</gene>
<sequence length="228" mass="25045">MEIVKLRMGLEKGIYGGGGVALAMKGITQVFIDFLKRRGLRTTPWTWFQFLVYFNLSANGGNSVTSGSYAGRGSSTKSSISASTDSFLKDGIKLPSFEFDTFEGSANFIKKIEMARFEVSGTSPPLKGSIGFAEPYISLKLRKWTNFENNVAGSNVESITTSIMPTSSTTTMKKTNHLVELANKLSHVQPLCNNEMVVGACKHILPMLMDNVATMAGEKEDWLVGRWF</sequence>